<dbReference type="NCBIfam" id="TIGR01167">
    <property type="entry name" value="LPXTG_anchor"/>
    <property type="match status" value="1"/>
</dbReference>
<evidence type="ECO:0000313" key="2">
    <source>
        <dbReference type="EMBL" id="MDN5216910.1"/>
    </source>
</evidence>
<dbReference type="EMBL" id="JAUJEB010000012">
    <property type="protein sequence ID" value="MDN5216910.1"/>
    <property type="molecule type" value="Genomic_DNA"/>
</dbReference>
<name>A0ABT8LGI5_9BACT</name>
<keyword evidence="1" id="KW-0812">Transmembrane</keyword>
<sequence length="135" mass="14819">MKTKRTILITLAMAVLLLFNSHDAFCRWPSQSAVDSGSSDNTALFVVTGVVLTGAIVYLIAKKKKKAKGNASNIFQNDFNQTSSMSFYSKMKSASDQSPVELFAGNSQLNNQFDYGNFSRLSVGLRFKFGKSNPN</sequence>
<keyword evidence="1" id="KW-1133">Transmembrane helix</keyword>
<accession>A0ABT8LGI5</accession>
<feature type="transmembrane region" description="Helical" evidence="1">
    <location>
        <begin position="42"/>
        <end position="61"/>
    </location>
</feature>
<evidence type="ECO:0000256" key="1">
    <source>
        <dbReference type="SAM" id="Phobius"/>
    </source>
</evidence>
<organism evidence="2 3">
    <name type="scientific">Agaribacillus aureus</name>
    <dbReference type="NCBI Taxonomy" id="3051825"/>
    <lineage>
        <taxon>Bacteria</taxon>
        <taxon>Pseudomonadati</taxon>
        <taxon>Bacteroidota</taxon>
        <taxon>Cytophagia</taxon>
        <taxon>Cytophagales</taxon>
        <taxon>Splendidivirgaceae</taxon>
        <taxon>Agaribacillus</taxon>
    </lineage>
</organism>
<dbReference type="RefSeq" id="WP_346762248.1">
    <property type="nucleotide sequence ID" value="NZ_JAUJEB010000012.1"/>
</dbReference>
<dbReference type="Proteomes" id="UP001172083">
    <property type="component" value="Unassembled WGS sequence"/>
</dbReference>
<evidence type="ECO:0000313" key="3">
    <source>
        <dbReference type="Proteomes" id="UP001172083"/>
    </source>
</evidence>
<comment type="caution">
    <text evidence="2">The sequence shown here is derived from an EMBL/GenBank/DDBJ whole genome shotgun (WGS) entry which is preliminary data.</text>
</comment>
<keyword evidence="3" id="KW-1185">Reference proteome</keyword>
<keyword evidence="1" id="KW-0472">Membrane</keyword>
<gene>
    <name evidence="2" type="ORF">QQ020_32870</name>
</gene>
<reference evidence="2" key="1">
    <citation type="submission" date="2023-06" db="EMBL/GenBank/DDBJ databases">
        <title>Genomic of Agaribacillus aureum.</title>
        <authorList>
            <person name="Wang G."/>
        </authorList>
    </citation>
    <scope>NUCLEOTIDE SEQUENCE</scope>
    <source>
        <strain evidence="2">BMA12</strain>
    </source>
</reference>
<proteinExistence type="predicted"/>
<protein>
    <submittedName>
        <fullName evidence="2">LPXTG cell wall anchor domain-containing protein</fullName>
    </submittedName>
</protein>